<dbReference type="EMBL" id="BMMP01000020">
    <property type="protein sequence ID" value="GGO56407.1"/>
    <property type="molecule type" value="Genomic_DNA"/>
</dbReference>
<dbReference type="GO" id="GO:0016301">
    <property type="term" value="F:kinase activity"/>
    <property type="evidence" value="ECO:0007669"/>
    <property type="project" value="UniProtKB-KW"/>
</dbReference>
<feature type="compositionally biased region" description="Basic and acidic residues" evidence="1">
    <location>
        <begin position="170"/>
        <end position="179"/>
    </location>
</feature>
<proteinExistence type="predicted"/>
<keyword evidence="2" id="KW-0808">Transferase</keyword>
<gene>
    <name evidence="2" type="ORF">GCM10012287_49920</name>
</gene>
<evidence type="ECO:0000313" key="2">
    <source>
        <dbReference type="EMBL" id="GGO56407.1"/>
    </source>
</evidence>
<dbReference type="RefSeq" id="WP_229712170.1">
    <property type="nucleotide sequence ID" value="NZ_BMMP01000020.1"/>
</dbReference>
<organism evidence="2 3">
    <name type="scientific">Streptomyces daqingensis</name>
    <dbReference type="NCBI Taxonomy" id="1472640"/>
    <lineage>
        <taxon>Bacteria</taxon>
        <taxon>Bacillati</taxon>
        <taxon>Actinomycetota</taxon>
        <taxon>Actinomycetes</taxon>
        <taxon>Kitasatosporales</taxon>
        <taxon>Streptomycetaceae</taxon>
        <taxon>Streptomyces</taxon>
    </lineage>
</organism>
<keyword evidence="3" id="KW-1185">Reference proteome</keyword>
<sequence length="322" mass="33766">MSAPDPTGTSQLPLLVVIDPAARLWDGESVRIARDVLSARAPGVKVCLPETPEEAERALVRRGSRRPVVVGDDRALLRAVRLLHRERELDDVALSVVPVGAAERVRLACGLGVPPDAVSAARTVLDGAPRRLGLLTDDSGGVVLGDLRIPGRPAERGGPGPGGRGSPGGERARGEKAGDRAGQGAPVVQALSGLPGLSRTRRSLSRSVRAVRVGRGVRGDVPVPPQRLRVEADGVLLADLDEPVMEVSVQPGAGAHAGLAQVTVRPREDRSGPVRVRARAVTVSGPDFHYRADALVGGPVRVRTWTALARAWSLVLPVGRPR</sequence>
<dbReference type="Proteomes" id="UP000631535">
    <property type="component" value="Unassembled WGS sequence"/>
</dbReference>
<reference evidence="3" key="1">
    <citation type="journal article" date="2019" name="Int. J. Syst. Evol. Microbiol.">
        <title>The Global Catalogue of Microorganisms (GCM) 10K type strain sequencing project: providing services to taxonomists for standard genome sequencing and annotation.</title>
        <authorList>
            <consortium name="The Broad Institute Genomics Platform"/>
            <consortium name="The Broad Institute Genome Sequencing Center for Infectious Disease"/>
            <person name="Wu L."/>
            <person name="Ma J."/>
        </authorList>
    </citation>
    <scope>NUCLEOTIDE SEQUENCE [LARGE SCALE GENOMIC DNA]</scope>
    <source>
        <strain evidence="3">CGMCC 4.7178</strain>
    </source>
</reference>
<dbReference type="SUPFAM" id="SSF111331">
    <property type="entry name" value="NAD kinase/diacylglycerol kinase-like"/>
    <property type="match status" value="1"/>
</dbReference>
<feature type="region of interest" description="Disordered" evidence="1">
    <location>
        <begin position="146"/>
        <end position="185"/>
    </location>
</feature>
<comment type="caution">
    <text evidence="2">The sequence shown here is derived from an EMBL/GenBank/DDBJ whole genome shotgun (WGS) entry which is preliminary data.</text>
</comment>
<dbReference type="Gene3D" id="3.40.50.10330">
    <property type="entry name" value="Probable inorganic polyphosphate/atp-NAD kinase, domain 1"/>
    <property type="match status" value="1"/>
</dbReference>
<dbReference type="InterPro" id="IPR016064">
    <property type="entry name" value="NAD/diacylglycerol_kinase_sf"/>
</dbReference>
<dbReference type="InterPro" id="IPR017438">
    <property type="entry name" value="ATP-NAD_kinase_N"/>
</dbReference>
<evidence type="ECO:0000313" key="3">
    <source>
        <dbReference type="Proteomes" id="UP000631535"/>
    </source>
</evidence>
<accession>A0ABQ2MR36</accession>
<name>A0ABQ2MR36_9ACTN</name>
<evidence type="ECO:0000256" key="1">
    <source>
        <dbReference type="SAM" id="MobiDB-lite"/>
    </source>
</evidence>
<feature type="compositionally biased region" description="Gly residues" evidence="1">
    <location>
        <begin position="157"/>
        <end position="168"/>
    </location>
</feature>
<protein>
    <submittedName>
        <fullName evidence="2">Diacylglycerol kinase</fullName>
    </submittedName>
</protein>
<keyword evidence="2" id="KW-0418">Kinase</keyword>